<reference evidence="2 3" key="1">
    <citation type="submission" date="2018-11" db="EMBL/GenBank/DDBJ databases">
        <authorList>
            <person name="Li F."/>
        </authorList>
    </citation>
    <scope>NUCLEOTIDE SEQUENCE [LARGE SCALE GENOMIC DNA]</scope>
    <source>
        <strain evidence="2 3">YS17T</strain>
    </source>
</reference>
<keyword evidence="1" id="KW-1133">Transmembrane helix</keyword>
<feature type="transmembrane region" description="Helical" evidence="1">
    <location>
        <begin position="28"/>
        <end position="47"/>
    </location>
</feature>
<dbReference type="AlphaFoldDB" id="A0A3N6W624"/>
<feature type="transmembrane region" description="Helical" evidence="1">
    <location>
        <begin position="54"/>
        <end position="73"/>
    </location>
</feature>
<comment type="caution">
    <text evidence="2">The sequence shown here is derived from an EMBL/GenBank/DDBJ whole genome shotgun (WGS) entry which is preliminary data.</text>
</comment>
<dbReference type="OrthoDB" id="3749060at2"/>
<gene>
    <name evidence="2" type="ORF">EHW97_11125</name>
</gene>
<keyword evidence="1" id="KW-0812">Transmembrane</keyword>
<name>A0A3N6W624_9ACTN</name>
<accession>A0A3N6W624</accession>
<dbReference type="RefSeq" id="WP_124237242.1">
    <property type="nucleotide sequence ID" value="NZ_JBHUFI010000013.1"/>
</dbReference>
<evidence type="ECO:0000313" key="3">
    <source>
        <dbReference type="Proteomes" id="UP000275225"/>
    </source>
</evidence>
<evidence type="ECO:0000256" key="1">
    <source>
        <dbReference type="SAM" id="Phobius"/>
    </source>
</evidence>
<dbReference type="EMBL" id="RQJX01000015">
    <property type="protein sequence ID" value="RQN02979.1"/>
    <property type="molecule type" value="Genomic_DNA"/>
</dbReference>
<protein>
    <submittedName>
        <fullName evidence="2">Uncharacterized protein</fullName>
    </submittedName>
</protein>
<proteinExistence type="predicted"/>
<keyword evidence="3" id="KW-1185">Reference proteome</keyword>
<keyword evidence="1" id="KW-0472">Membrane</keyword>
<evidence type="ECO:0000313" key="2">
    <source>
        <dbReference type="EMBL" id="RQN02979.1"/>
    </source>
</evidence>
<organism evidence="2 3">
    <name type="scientific">Aeromicrobium camelliae</name>
    <dbReference type="NCBI Taxonomy" id="1538144"/>
    <lineage>
        <taxon>Bacteria</taxon>
        <taxon>Bacillati</taxon>
        <taxon>Actinomycetota</taxon>
        <taxon>Actinomycetes</taxon>
        <taxon>Propionibacteriales</taxon>
        <taxon>Nocardioidaceae</taxon>
        <taxon>Aeromicrobium</taxon>
    </lineage>
</organism>
<sequence>MIGRLVCVALGAYTAVLGVLVHRQRADVGGWALPWGLLVVLTLVWLVALSAAHLAELGPAWAGGTWALVVLLLQLGRDVLVGSDAVGWTFMLASLVIFVVITWRSAHRRSGSTS</sequence>
<dbReference type="Proteomes" id="UP000275225">
    <property type="component" value="Unassembled WGS sequence"/>
</dbReference>
<feature type="transmembrane region" description="Helical" evidence="1">
    <location>
        <begin position="85"/>
        <end position="103"/>
    </location>
</feature>